<dbReference type="SMART" id="SM00471">
    <property type="entry name" value="HDc"/>
    <property type="match status" value="1"/>
</dbReference>
<dbReference type="InterPro" id="IPR003607">
    <property type="entry name" value="HD/PDEase_dom"/>
</dbReference>
<accession>A0ABN7YQE1</accession>
<dbReference type="PROSITE" id="PS51832">
    <property type="entry name" value="HD_GYP"/>
    <property type="match status" value="1"/>
</dbReference>
<gene>
    <name evidence="2" type="ORF">LMG23994_03139</name>
</gene>
<dbReference type="RefSeq" id="WP_224003337.1">
    <property type="nucleotide sequence ID" value="NZ_CAJZAF010000016.1"/>
</dbReference>
<evidence type="ECO:0000313" key="2">
    <source>
        <dbReference type="EMBL" id="CAG9175595.1"/>
    </source>
</evidence>
<reference evidence="2 3" key="1">
    <citation type="submission" date="2021-08" db="EMBL/GenBank/DDBJ databases">
        <authorList>
            <person name="Peeters C."/>
        </authorList>
    </citation>
    <scope>NUCLEOTIDE SEQUENCE [LARGE SCALE GENOMIC DNA]</scope>
    <source>
        <strain evidence="2 3">LMG 23994</strain>
    </source>
</reference>
<evidence type="ECO:0000313" key="3">
    <source>
        <dbReference type="Proteomes" id="UP000701702"/>
    </source>
</evidence>
<dbReference type="SUPFAM" id="SSF109604">
    <property type="entry name" value="HD-domain/PDEase-like"/>
    <property type="match status" value="1"/>
</dbReference>
<comment type="caution">
    <text evidence="2">The sequence shown here is derived from an EMBL/GenBank/DDBJ whole genome shotgun (WGS) entry which is preliminary data.</text>
</comment>
<evidence type="ECO:0000259" key="1">
    <source>
        <dbReference type="PROSITE" id="PS51832"/>
    </source>
</evidence>
<name>A0ABN7YQE1_9BURK</name>
<protein>
    <recommendedName>
        <fullName evidence="1">HD-GYP domain-containing protein</fullName>
    </recommendedName>
</protein>
<dbReference type="InterPro" id="IPR052020">
    <property type="entry name" value="Cyclic_di-GMP/3'3'-cGAMP_PDE"/>
</dbReference>
<keyword evidence="3" id="KW-1185">Reference proteome</keyword>
<sequence length="249" mass="27060">MAGEIAARMNYRSIITLASLALAGCSRYPDASGHFIRTAFIADRLAGLMEMDRPAQDHIRLSTPVHDLGKLLIPDRVLLKPGKLTPAERSIMERHSGMGADLLSTSADPLHQFAAGIARHHHERFDGGGYPDRLAGRRIPLAARIVAVVDAFDAMTETRCYRPRMADEEARAIIASGSGSHFDPEVVEVFQEGFPDLLSARATANELLSLGNDMAVIAGFYGLSRTDFRSAARLVTKVVATPLHFEALV</sequence>
<dbReference type="Proteomes" id="UP000701702">
    <property type="component" value="Unassembled WGS sequence"/>
</dbReference>
<dbReference type="InterPro" id="IPR037522">
    <property type="entry name" value="HD_GYP_dom"/>
</dbReference>
<dbReference type="CDD" id="cd00077">
    <property type="entry name" value="HDc"/>
    <property type="match status" value="1"/>
</dbReference>
<dbReference type="EMBL" id="CAJZAF010000016">
    <property type="protein sequence ID" value="CAG9175595.1"/>
    <property type="molecule type" value="Genomic_DNA"/>
</dbReference>
<dbReference type="Pfam" id="PF13487">
    <property type="entry name" value="HD_5"/>
    <property type="match status" value="1"/>
</dbReference>
<dbReference type="PANTHER" id="PTHR45228">
    <property type="entry name" value="CYCLIC DI-GMP PHOSPHODIESTERASE TM_0186-RELATED"/>
    <property type="match status" value="1"/>
</dbReference>
<feature type="domain" description="HD-GYP" evidence="1">
    <location>
        <begin position="9"/>
        <end position="206"/>
    </location>
</feature>
<dbReference type="Gene3D" id="1.10.3210.10">
    <property type="entry name" value="Hypothetical protein af1432"/>
    <property type="match status" value="1"/>
</dbReference>
<proteinExistence type="predicted"/>
<organism evidence="2 3">
    <name type="scientific">Cupriavidus pinatubonensis</name>
    <dbReference type="NCBI Taxonomy" id="248026"/>
    <lineage>
        <taxon>Bacteria</taxon>
        <taxon>Pseudomonadati</taxon>
        <taxon>Pseudomonadota</taxon>
        <taxon>Betaproteobacteria</taxon>
        <taxon>Burkholderiales</taxon>
        <taxon>Burkholderiaceae</taxon>
        <taxon>Cupriavidus</taxon>
    </lineage>
</organism>